<dbReference type="AlphaFoldDB" id="A0AAJ5DL66"/>
<organism evidence="1 2">
    <name type="scientific">Klebsiella pneumoniae</name>
    <dbReference type="NCBI Taxonomy" id="573"/>
    <lineage>
        <taxon>Bacteria</taxon>
        <taxon>Pseudomonadati</taxon>
        <taxon>Pseudomonadota</taxon>
        <taxon>Gammaproteobacteria</taxon>
        <taxon>Enterobacterales</taxon>
        <taxon>Enterobacteriaceae</taxon>
        <taxon>Klebsiella/Raoultella group</taxon>
        <taxon>Klebsiella</taxon>
        <taxon>Klebsiella pneumoniae complex</taxon>
    </lineage>
</organism>
<accession>A0AAJ5DL66</accession>
<dbReference type="Proteomes" id="UP000258905">
    <property type="component" value="Unassembled WGS sequence"/>
</dbReference>
<dbReference type="RefSeq" id="WP_046181484.1">
    <property type="nucleotide sequence ID" value="NZ_CABFWW010000009.1"/>
</dbReference>
<comment type="caution">
    <text evidence="1">The sequence shown here is derived from an EMBL/GenBank/DDBJ whole genome shotgun (WGS) entry which is preliminary data.</text>
</comment>
<dbReference type="EMBL" id="UIUC01000055">
    <property type="protein sequence ID" value="SVN67311.1"/>
    <property type="molecule type" value="Genomic_DNA"/>
</dbReference>
<sequence>MSFQQVLNEVKVISSNGDTSLAITRYDQQGLNRFLLRDLSHQTETRSNYVNNLEQLCQQAKCNRVILNVNEISESFYMKLITFCNFTLLDAKQDMQHLNGFNYFIVLNSFDENSGHTVWAPSYSPNCVTERDLDEYDPDRW</sequence>
<reference evidence="1 2" key="1">
    <citation type="submission" date="2018-08" db="EMBL/GenBank/DDBJ databases">
        <authorList>
            <consortium name="Pathogen Informatics"/>
        </authorList>
    </citation>
    <scope>NUCLEOTIDE SEQUENCE [LARGE SCALE GENOMIC DNA]</scope>
    <source>
        <strain evidence="1 2">EuSCAPE_GR003</strain>
    </source>
</reference>
<proteinExistence type="predicted"/>
<protein>
    <submittedName>
        <fullName evidence="1">Uncharacterized protein</fullName>
    </submittedName>
</protein>
<evidence type="ECO:0000313" key="2">
    <source>
        <dbReference type="Proteomes" id="UP000258905"/>
    </source>
</evidence>
<gene>
    <name evidence="1" type="ORF">SAMEA3649591_05371</name>
</gene>
<name>A0AAJ5DL66_KLEPN</name>
<evidence type="ECO:0000313" key="1">
    <source>
        <dbReference type="EMBL" id="SVN67311.1"/>
    </source>
</evidence>